<dbReference type="Proteomes" id="UP001217485">
    <property type="component" value="Unassembled WGS sequence"/>
</dbReference>
<dbReference type="PRINTS" id="PR00080">
    <property type="entry name" value="SDRFAMILY"/>
</dbReference>
<keyword evidence="2" id="KW-0521">NADP</keyword>
<dbReference type="PROSITE" id="PS00061">
    <property type="entry name" value="ADH_SHORT"/>
    <property type="match status" value="1"/>
</dbReference>
<dbReference type="InterPro" id="IPR036291">
    <property type="entry name" value="NAD(P)-bd_dom_sf"/>
</dbReference>
<feature type="domain" description="Ketoreductase" evidence="5">
    <location>
        <begin position="5"/>
        <end position="169"/>
    </location>
</feature>
<dbReference type="InterPro" id="IPR002347">
    <property type="entry name" value="SDR_fam"/>
</dbReference>
<sequence>MNVQRTALVTGANKGIGLETARQLGRASMTVLIGARDEERGARAAAALRREGIDARFIALDVTDAASVAEAHRTIERDLGRLDVLVNNAGILLGRSTPSATRLDEVRHVFEVNVFAAIAVTNAMLPLLRRASPAARIVMVSSGLGGLANHGDPAWEYASFNAIAYPASKAALNMVTVQYAKELAPTGIKVNAADPGYTATDLNGHRGTQTVEEGARASVRLALLDDAGPTGGFFDARGPVPW</sequence>
<evidence type="ECO:0000256" key="2">
    <source>
        <dbReference type="ARBA" id="ARBA00022857"/>
    </source>
</evidence>
<dbReference type="PANTHER" id="PTHR43490:SF99">
    <property type="entry name" value="SHORT-CHAIN DEHYDROGENASE_REDUCTASE"/>
    <property type="match status" value="1"/>
</dbReference>
<dbReference type="CDD" id="cd05324">
    <property type="entry name" value="carb_red_PTCR-like_SDR_c"/>
    <property type="match status" value="1"/>
</dbReference>
<keyword evidence="3" id="KW-0560">Oxidoreductase</keyword>
<evidence type="ECO:0000259" key="5">
    <source>
        <dbReference type="SMART" id="SM00822"/>
    </source>
</evidence>
<protein>
    <submittedName>
        <fullName evidence="6">SDR family oxidoreductase</fullName>
    </submittedName>
</protein>
<dbReference type="InterPro" id="IPR057326">
    <property type="entry name" value="KR_dom"/>
</dbReference>
<name>A0ABT5BUL3_9BACT</name>
<reference evidence="6 7" key="1">
    <citation type="submission" date="2023-01" db="EMBL/GenBank/DDBJ databases">
        <title>Minimal conservation of predation-associated metabolite biosynthetic gene clusters underscores biosynthetic potential of Myxococcota including descriptions for ten novel species: Archangium lansinium sp. nov., Myxococcus landrumus sp. nov., Nannocystis bai.</title>
        <authorList>
            <person name="Ahearne A."/>
            <person name="Stevens C."/>
            <person name="Dowd S."/>
        </authorList>
    </citation>
    <scope>NUCLEOTIDE SEQUENCE [LARGE SCALE GENOMIC DNA]</scope>
    <source>
        <strain evidence="6 7">WIWO2</strain>
    </source>
</reference>
<evidence type="ECO:0000256" key="1">
    <source>
        <dbReference type="ARBA" id="ARBA00006484"/>
    </source>
</evidence>
<proteinExistence type="inferred from homology"/>
<comment type="similarity">
    <text evidence="1 4">Belongs to the short-chain dehydrogenases/reductases (SDR) family.</text>
</comment>
<keyword evidence="7" id="KW-1185">Reference proteome</keyword>
<comment type="caution">
    <text evidence="6">The sequence shown here is derived from an EMBL/GenBank/DDBJ whole genome shotgun (WGS) entry which is preliminary data.</text>
</comment>
<dbReference type="RefSeq" id="WP_272094509.1">
    <property type="nucleotide sequence ID" value="NZ_JAQNDK010000001.1"/>
</dbReference>
<dbReference type="PANTHER" id="PTHR43490">
    <property type="entry name" value="(+)-NEOMENTHOL DEHYDROGENASE"/>
    <property type="match status" value="1"/>
</dbReference>
<evidence type="ECO:0000313" key="6">
    <source>
        <dbReference type="EMBL" id="MDC0677757.1"/>
    </source>
</evidence>
<dbReference type="Pfam" id="PF00106">
    <property type="entry name" value="adh_short"/>
    <property type="match status" value="1"/>
</dbReference>
<organism evidence="6 7">
    <name type="scientific">Sorangium atrum</name>
    <dbReference type="NCBI Taxonomy" id="2995308"/>
    <lineage>
        <taxon>Bacteria</taxon>
        <taxon>Pseudomonadati</taxon>
        <taxon>Myxococcota</taxon>
        <taxon>Polyangia</taxon>
        <taxon>Polyangiales</taxon>
        <taxon>Polyangiaceae</taxon>
        <taxon>Sorangium</taxon>
    </lineage>
</organism>
<accession>A0ABT5BUL3</accession>
<dbReference type="EMBL" id="JAQNDK010000001">
    <property type="protein sequence ID" value="MDC0677757.1"/>
    <property type="molecule type" value="Genomic_DNA"/>
</dbReference>
<evidence type="ECO:0000313" key="7">
    <source>
        <dbReference type="Proteomes" id="UP001217485"/>
    </source>
</evidence>
<dbReference type="PRINTS" id="PR00081">
    <property type="entry name" value="GDHRDH"/>
</dbReference>
<gene>
    <name evidence="6" type="ORF">POL72_08375</name>
</gene>
<dbReference type="SMART" id="SM00822">
    <property type="entry name" value="PKS_KR"/>
    <property type="match status" value="1"/>
</dbReference>
<evidence type="ECO:0000256" key="3">
    <source>
        <dbReference type="ARBA" id="ARBA00023002"/>
    </source>
</evidence>
<evidence type="ECO:0000256" key="4">
    <source>
        <dbReference type="RuleBase" id="RU000363"/>
    </source>
</evidence>
<dbReference type="InterPro" id="IPR020904">
    <property type="entry name" value="Sc_DH/Rdtase_CS"/>
</dbReference>
<dbReference type="SUPFAM" id="SSF51735">
    <property type="entry name" value="NAD(P)-binding Rossmann-fold domains"/>
    <property type="match status" value="1"/>
</dbReference>
<dbReference type="InterPro" id="IPR045313">
    <property type="entry name" value="CBR1-like"/>
</dbReference>
<dbReference type="Gene3D" id="3.40.50.720">
    <property type="entry name" value="NAD(P)-binding Rossmann-like Domain"/>
    <property type="match status" value="1"/>
</dbReference>